<gene>
    <name evidence="1" type="ORF">NKOR_04805</name>
</gene>
<dbReference type="EMBL" id="CP003842">
    <property type="protein sequence ID" value="AFS80847.1"/>
    <property type="molecule type" value="Genomic_DNA"/>
</dbReference>
<evidence type="ECO:0000313" key="1">
    <source>
        <dbReference type="EMBL" id="AFS80847.1"/>
    </source>
</evidence>
<dbReference type="HOGENOM" id="CLU_1736333_0_0_2"/>
<dbReference type="STRING" id="1229908.NKOR_04805"/>
<proteinExistence type="predicted"/>
<name>K0B6W1_9ARCH</name>
<sequence length="150" mass="16737">MKFVRRRALASIVTSAILLSSIAILGAGLVGWSNSNLLSHQKNLENTFSKNINKLNEHIIFEKIWFGTNPSKYVNVTMTNTGNVGLNVTNIQFINSTTFEKISSVLIDDGGMSPSESYSINMTYAWIDDVEFDILIKSARDNQFRTQVSP</sequence>
<reference evidence="1 2" key="1">
    <citation type="journal article" date="2012" name="J. Bacteriol.">
        <title>Draft Genome Sequence of an Ammonia-Oxidizing Archaeon, "Candidatus Nitrosopumilus koreensis" AR1, from Marine Sediment.</title>
        <authorList>
            <person name="Park S.J."/>
            <person name="Kim J.G."/>
            <person name="Jung M.Y."/>
            <person name="Kim S.J."/>
            <person name="Cha I.T."/>
            <person name="Kwon K."/>
            <person name="Lee J.H."/>
            <person name="Rhee S.K."/>
        </authorList>
    </citation>
    <scope>NUCLEOTIDE SEQUENCE [LARGE SCALE GENOMIC DNA]</scope>
    <source>
        <strain evidence="1 2">AR1</strain>
    </source>
</reference>
<dbReference type="GeneID" id="13724997"/>
<dbReference type="RefSeq" id="WP_014963233.1">
    <property type="nucleotide sequence ID" value="NC_018655.1"/>
</dbReference>
<dbReference type="Proteomes" id="UP000006101">
    <property type="component" value="Chromosome"/>
</dbReference>
<dbReference type="AlphaFoldDB" id="K0B6W1"/>
<protein>
    <submittedName>
        <fullName evidence="1">Uncharacterized protein</fullName>
    </submittedName>
</protein>
<accession>K0B6W1</accession>
<organism evidence="1 2">
    <name type="scientific">Candidatus Nitrosopumilus koreensis AR1</name>
    <dbReference type="NCBI Taxonomy" id="1229908"/>
    <lineage>
        <taxon>Archaea</taxon>
        <taxon>Nitrososphaerota</taxon>
        <taxon>Nitrososphaeria</taxon>
        <taxon>Nitrosopumilales</taxon>
        <taxon>Nitrosopumilaceae</taxon>
        <taxon>Nitrosopumilus</taxon>
    </lineage>
</organism>
<keyword evidence="2" id="KW-1185">Reference proteome</keyword>
<evidence type="ECO:0000313" key="2">
    <source>
        <dbReference type="Proteomes" id="UP000006101"/>
    </source>
</evidence>
<dbReference type="KEGG" id="nkr:NKOR_04805"/>
<dbReference type="PATRIC" id="fig|1229908.8.peg.1045"/>